<sequence>MLVAKSHALAMFYFIFFYRRGRTCANNDWVGGNIKIMRTYCMVFFSLLSLSFSVYVFPLRSLLGLSMRGSVCRAYIVLFFTRFIGHCNLFAPRMVWFGWFLHRGLGWAGLGWWSLTLGLQRDGLGWRGNKRICAFFRGGVWGFAVGVFLGWEKGCGPGGGMRGWWRHCCKYDT</sequence>
<keyword evidence="1" id="KW-1133">Transmembrane helix</keyword>
<gene>
    <name evidence="2" type="ORF">BS50DRAFT_63327</name>
</gene>
<name>A0A2T2NJL2_CORCC</name>
<keyword evidence="1" id="KW-0472">Membrane</keyword>
<reference evidence="2 3" key="1">
    <citation type="journal article" date="2018" name="Front. Microbiol.">
        <title>Genome-Wide Analysis of Corynespora cassiicola Leaf Fall Disease Putative Effectors.</title>
        <authorList>
            <person name="Lopez D."/>
            <person name="Ribeiro S."/>
            <person name="Label P."/>
            <person name="Fumanal B."/>
            <person name="Venisse J.S."/>
            <person name="Kohler A."/>
            <person name="de Oliveira R.R."/>
            <person name="Labutti K."/>
            <person name="Lipzen A."/>
            <person name="Lail K."/>
            <person name="Bauer D."/>
            <person name="Ohm R.A."/>
            <person name="Barry K.W."/>
            <person name="Spatafora J."/>
            <person name="Grigoriev I.V."/>
            <person name="Martin F.M."/>
            <person name="Pujade-Renaud V."/>
        </authorList>
    </citation>
    <scope>NUCLEOTIDE SEQUENCE [LARGE SCALE GENOMIC DNA]</scope>
    <source>
        <strain evidence="2 3">Philippines</strain>
    </source>
</reference>
<proteinExistence type="predicted"/>
<evidence type="ECO:0000313" key="2">
    <source>
        <dbReference type="EMBL" id="PSN65623.1"/>
    </source>
</evidence>
<keyword evidence="3" id="KW-1185">Reference proteome</keyword>
<keyword evidence="1" id="KW-0812">Transmembrane</keyword>
<feature type="transmembrane region" description="Helical" evidence="1">
    <location>
        <begin position="97"/>
        <end position="120"/>
    </location>
</feature>
<feature type="transmembrane region" description="Helical" evidence="1">
    <location>
        <begin position="132"/>
        <end position="151"/>
    </location>
</feature>
<feature type="transmembrane region" description="Helical" evidence="1">
    <location>
        <begin position="37"/>
        <end position="59"/>
    </location>
</feature>
<accession>A0A2T2NJL2</accession>
<evidence type="ECO:0000256" key="1">
    <source>
        <dbReference type="SAM" id="Phobius"/>
    </source>
</evidence>
<organism evidence="2 3">
    <name type="scientific">Corynespora cassiicola Philippines</name>
    <dbReference type="NCBI Taxonomy" id="1448308"/>
    <lineage>
        <taxon>Eukaryota</taxon>
        <taxon>Fungi</taxon>
        <taxon>Dikarya</taxon>
        <taxon>Ascomycota</taxon>
        <taxon>Pezizomycotina</taxon>
        <taxon>Dothideomycetes</taxon>
        <taxon>Pleosporomycetidae</taxon>
        <taxon>Pleosporales</taxon>
        <taxon>Corynesporascaceae</taxon>
        <taxon>Corynespora</taxon>
    </lineage>
</organism>
<dbReference type="EMBL" id="KZ678137">
    <property type="protein sequence ID" value="PSN65623.1"/>
    <property type="molecule type" value="Genomic_DNA"/>
</dbReference>
<protein>
    <submittedName>
        <fullName evidence="2">Uncharacterized protein</fullName>
    </submittedName>
</protein>
<evidence type="ECO:0000313" key="3">
    <source>
        <dbReference type="Proteomes" id="UP000240883"/>
    </source>
</evidence>
<dbReference type="AlphaFoldDB" id="A0A2T2NJL2"/>
<dbReference type="Proteomes" id="UP000240883">
    <property type="component" value="Unassembled WGS sequence"/>
</dbReference>
<feature type="transmembrane region" description="Helical" evidence="1">
    <location>
        <begin position="71"/>
        <end position="91"/>
    </location>
</feature>